<evidence type="ECO:0000313" key="4">
    <source>
        <dbReference type="Proteomes" id="UP001476798"/>
    </source>
</evidence>
<evidence type="ECO:0000256" key="1">
    <source>
        <dbReference type="SAM" id="MobiDB-lite"/>
    </source>
</evidence>
<gene>
    <name evidence="3" type="ORF">GOODEAATRI_021504</name>
</gene>
<evidence type="ECO:0000313" key="3">
    <source>
        <dbReference type="EMBL" id="MEQ2172480.1"/>
    </source>
</evidence>
<protein>
    <recommendedName>
        <fullName evidence="2">DUF1170 domain-containing protein</fullName>
    </recommendedName>
</protein>
<dbReference type="InterPro" id="IPR010599">
    <property type="entry name" value="CNK2/3_dom"/>
</dbReference>
<feature type="domain" description="DUF1170" evidence="2">
    <location>
        <begin position="111"/>
        <end position="214"/>
    </location>
</feature>
<proteinExistence type="predicted"/>
<feature type="region of interest" description="Disordered" evidence="1">
    <location>
        <begin position="78"/>
        <end position="178"/>
    </location>
</feature>
<keyword evidence="4" id="KW-1185">Reference proteome</keyword>
<sequence length="230" mass="25061">MRIIGPSGFPVGWQLRNLVGSLRADKGVVSLTLKKRPQSTLSSAPALLKNMRWKPLALQVGQPLPFIGFIKVPCWPTSTPQSIPPPARPQSKRPTRSPGSGSATPSGTPTKSSALQDLYIPPPPAEPYTPRDETGVLSGEEASRNHGGISAAKRSESPNSFLDQESHRREEEEPVYCTTPTYGSLRPISMPVECNWVGDYEDPAKLNRETRRGECTSASLCLQMSRLDIS</sequence>
<organism evidence="3 4">
    <name type="scientific">Goodea atripinnis</name>
    <dbReference type="NCBI Taxonomy" id="208336"/>
    <lineage>
        <taxon>Eukaryota</taxon>
        <taxon>Metazoa</taxon>
        <taxon>Chordata</taxon>
        <taxon>Craniata</taxon>
        <taxon>Vertebrata</taxon>
        <taxon>Euteleostomi</taxon>
        <taxon>Actinopterygii</taxon>
        <taxon>Neopterygii</taxon>
        <taxon>Teleostei</taxon>
        <taxon>Neoteleostei</taxon>
        <taxon>Acanthomorphata</taxon>
        <taxon>Ovalentaria</taxon>
        <taxon>Atherinomorphae</taxon>
        <taxon>Cyprinodontiformes</taxon>
        <taxon>Goodeidae</taxon>
        <taxon>Goodea</taxon>
    </lineage>
</organism>
<evidence type="ECO:0000259" key="2">
    <source>
        <dbReference type="Pfam" id="PF06663"/>
    </source>
</evidence>
<dbReference type="Proteomes" id="UP001476798">
    <property type="component" value="Unassembled WGS sequence"/>
</dbReference>
<reference evidence="3 4" key="1">
    <citation type="submission" date="2021-06" db="EMBL/GenBank/DDBJ databases">
        <authorList>
            <person name="Palmer J.M."/>
        </authorList>
    </citation>
    <scope>NUCLEOTIDE SEQUENCE [LARGE SCALE GENOMIC DNA]</scope>
    <source>
        <strain evidence="3 4">GA_2019</strain>
        <tissue evidence="3">Muscle</tissue>
    </source>
</reference>
<name>A0ABV0NM45_9TELE</name>
<comment type="caution">
    <text evidence="3">The sequence shown here is derived from an EMBL/GenBank/DDBJ whole genome shotgun (WGS) entry which is preliminary data.</text>
</comment>
<dbReference type="PANTHER" id="PTHR12844">
    <property type="entry name" value="CONNECTOR ENCHANCER OF KINASE SUPPRESSOR OF RAS"/>
    <property type="match status" value="1"/>
</dbReference>
<dbReference type="PANTHER" id="PTHR12844:SF21">
    <property type="entry name" value="CONNECTOR ENHANCER OF KINASE SUPPRESSOR OF RAS 2"/>
    <property type="match status" value="1"/>
</dbReference>
<feature type="compositionally biased region" description="Low complexity" evidence="1">
    <location>
        <begin position="96"/>
        <end position="113"/>
    </location>
</feature>
<dbReference type="Pfam" id="PF06663">
    <property type="entry name" value="CNK2_3_dom"/>
    <property type="match status" value="1"/>
</dbReference>
<dbReference type="EMBL" id="JAHRIO010042085">
    <property type="protein sequence ID" value="MEQ2172480.1"/>
    <property type="molecule type" value="Genomic_DNA"/>
</dbReference>
<dbReference type="InterPro" id="IPR051566">
    <property type="entry name" value="CNKSR"/>
</dbReference>
<accession>A0ABV0NM45</accession>